<gene>
    <name evidence="3" type="ORF">AXK61_14470</name>
</gene>
<dbReference type="Proteomes" id="UP000070409">
    <property type="component" value="Unassembled WGS sequence"/>
</dbReference>
<protein>
    <recommendedName>
        <fullName evidence="2">FHA domain-containing protein</fullName>
    </recommendedName>
</protein>
<sequence>MASDIVVPDDAEFRAVSSRHVLVECTSDDVYLTDVSTNGTFRASGARLTKRERTKIAPGENIFLGAASGSPMIRVERV</sequence>
<evidence type="ECO:0000313" key="3">
    <source>
        <dbReference type="EMBL" id="KXP00705.1"/>
    </source>
</evidence>
<dbReference type="Pfam" id="PF00498">
    <property type="entry name" value="FHA"/>
    <property type="match status" value="1"/>
</dbReference>
<organism evidence="3 4">
    <name type="scientific">Tsukamurella pseudospumae</name>
    <dbReference type="NCBI Taxonomy" id="239498"/>
    <lineage>
        <taxon>Bacteria</taxon>
        <taxon>Bacillati</taxon>
        <taxon>Actinomycetota</taxon>
        <taxon>Actinomycetes</taxon>
        <taxon>Mycobacteriales</taxon>
        <taxon>Tsukamurellaceae</taxon>
        <taxon>Tsukamurella</taxon>
    </lineage>
</organism>
<dbReference type="InterPro" id="IPR008984">
    <property type="entry name" value="SMAD_FHA_dom_sf"/>
</dbReference>
<reference evidence="3 4" key="1">
    <citation type="submission" date="2016-02" db="EMBL/GenBank/DDBJ databases">
        <authorList>
            <person name="Teng J.L."/>
            <person name="Tang Y."/>
            <person name="Huang Y."/>
            <person name="Guo F."/>
            <person name="Wei W."/>
            <person name="Chen J.H."/>
            <person name="Wong S.Y."/>
            <person name="Lau S.K."/>
            <person name="Woo P.C."/>
        </authorList>
    </citation>
    <scope>NUCLEOTIDE SEQUENCE [LARGE SCALE GENOMIC DNA]</scope>
    <source>
        <strain evidence="3 4">JCM 13375</strain>
    </source>
</reference>
<keyword evidence="1" id="KW-0597">Phosphoprotein</keyword>
<proteinExistence type="predicted"/>
<evidence type="ECO:0000256" key="1">
    <source>
        <dbReference type="ARBA" id="ARBA00022553"/>
    </source>
</evidence>
<evidence type="ECO:0000259" key="2">
    <source>
        <dbReference type="PROSITE" id="PS50006"/>
    </source>
</evidence>
<dbReference type="Gene3D" id="2.60.200.20">
    <property type="match status" value="1"/>
</dbReference>
<keyword evidence="4" id="KW-1185">Reference proteome</keyword>
<comment type="caution">
    <text evidence="3">The sequence shown here is derived from an EMBL/GenBank/DDBJ whole genome shotgun (WGS) entry which is preliminary data.</text>
</comment>
<dbReference type="PROSITE" id="PS50006">
    <property type="entry name" value="FHA_DOMAIN"/>
    <property type="match status" value="1"/>
</dbReference>
<dbReference type="EMBL" id="LSRE01000004">
    <property type="protein sequence ID" value="KXP00705.1"/>
    <property type="molecule type" value="Genomic_DNA"/>
</dbReference>
<feature type="domain" description="FHA" evidence="2">
    <location>
        <begin position="1"/>
        <end position="41"/>
    </location>
</feature>
<accession>A0A137ZRB7</accession>
<dbReference type="SUPFAM" id="SSF49879">
    <property type="entry name" value="SMAD/FHA domain"/>
    <property type="match status" value="1"/>
</dbReference>
<evidence type="ECO:0000313" key="4">
    <source>
        <dbReference type="Proteomes" id="UP000070409"/>
    </source>
</evidence>
<name>A0A137ZRB7_9ACTN</name>
<dbReference type="InterPro" id="IPR000253">
    <property type="entry name" value="FHA_dom"/>
</dbReference>